<organism evidence="1">
    <name type="scientific">Rosellinia necatrix</name>
    <name type="common">White root-rot fungus</name>
    <dbReference type="NCBI Taxonomy" id="77044"/>
    <lineage>
        <taxon>Eukaryota</taxon>
        <taxon>Fungi</taxon>
        <taxon>Dikarya</taxon>
        <taxon>Ascomycota</taxon>
        <taxon>Pezizomycotina</taxon>
        <taxon>Sordariomycetes</taxon>
        <taxon>Xylariomycetidae</taxon>
        <taxon>Xylariales</taxon>
        <taxon>Xylariaceae</taxon>
        <taxon>Rosellinia</taxon>
    </lineage>
</organism>
<evidence type="ECO:0000313" key="1">
    <source>
        <dbReference type="EMBL" id="GAW26613.1"/>
    </source>
</evidence>
<reference evidence="1" key="1">
    <citation type="submission" date="2016-03" db="EMBL/GenBank/DDBJ databases">
        <title>Draft genome sequence of Rosellinia necatrix.</title>
        <authorList>
            <person name="Kanematsu S."/>
        </authorList>
    </citation>
    <scope>NUCLEOTIDE SEQUENCE [LARGE SCALE GENOMIC DNA]</scope>
    <source>
        <strain evidence="1">W97</strain>
    </source>
</reference>
<dbReference type="Proteomes" id="UP000054516">
    <property type="component" value="Unassembled WGS sequence"/>
</dbReference>
<dbReference type="EMBL" id="DF977484">
    <property type="protein sequence ID" value="GAW26613.1"/>
    <property type="molecule type" value="Genomic_DNA"/>
</dbReference>
<dbReference type="AlphaFoldDB" id="A0A1S8A998"/>
<gene>
    <name evidence="1" type="ORF">SAMD00023353_3901040</name>
</gene>
<evidence type="ECO:0000313" key="2">
    <source>
        <dbReference type="Proteomes" id="UP000054516"/>
    </source>
</evidence>
<keyword evidence="2" id="KW-1185">Reference proteome</keyword>
<proteinExistence type="predicted"/>
<protein>
    <submittedName>
        <fullName evidence="1">Uncharacterized protein</fullName>
    </submittedName>
</protein>
<name>A0A1S8A998_ROSNE</name>
<accession>A0A1S8A998</accession>
<sequence>MPNPHHDEALPNEAAKATRLSGLRRSCLFITRLTKIDQSVSSRSARPSIAGAASTLLFSSLRQHIWYGIADFPEKPRRHRHNRRPSDARLRLILLLRQAIRAAG</sequence>